<sequence length="116" mass="12069">MSCARRHSDLVRLILGVCGRLTLTGVHQPHPQLGWRIATGAALGCYALLALAVLGAVVLVTLSTRRGCLRRLGGQLLALERLADGRGAHQVGRACPTPDVPTVADCPCSCLPSGPP</sequence>
<evidence type="ECO:0000256" key="1">
    <source>
        <dbReference type="SAM" id="Phobius"/>
    </source>
</evidence>
<keyword evidence="1" id="KW-0812">Transmembrane</keyword>
<accession>A0A6A4X6Y4</accession>
<reference evidence="2 3" key="1">
    <citation type="submission" date="2019-07" db="EMBL/GenBank/DDBJ databases">
        <title>Draft genome assembly of a fouling barnacle, Amphibalanus amphitrite (Darwin, 1854): The first reference genome for Thecostraca.</title>
        <authorList>
            <person name="Kim W."/>
        </authorList>
    </citation>
    <scope>NUCLEOTIDE SEQUENCE [LARGE SCALE GENOMIC DNA]</scope>
    <source>
        <strain evidence="2">SNU_AA5</strain>
        <tissue evidence="2">Soma without cirri and trophi</tissue>
    </source>
</reference>
<organism evidence="2 3">
    <name type="scientific">Amphibalanus amphitrite</name>
    <name type="common">Striped barnacle</name>
    <name type="synonym">Balanus amphitrite</name>
    <dbReference type="NCBI Taxonomy" id="1232801"/>
    <lineage>
        <taxon>Eukaryota</taxon>
        <taxon>Metazoa</taxon>
        <taxon>Ecdysozoa</taxon>
        <taxon>Arthropoda</taxon>
        <taxon>Crustacea</taxon>
        <taxon>Multicrustacea</taxon>
        <taxon>Cirripedia</taxon>
        <taxon>Thoracica</taxon>
        <taxon>Thoracicalcarea</taxon>
        <taxon>Balanomorpha</taxon>
        <taxon>Balanoidea</taxon>
        <taxon>Balanidae</taxon>
        <taxon>Amphibalaninae</taxon>
        <taxon>Amphibalanus</taxon>
    </lineage>
</organism>
<gene>
    <name evidence="2" type="ORF">FJT64_018787</name>
</gene>
<evidence type="ECO:0000313" key="3">
    <source>
        <dbReference type="Proteomes" id="UP000440578"/>
    </source>
</evidence>
<comment type="caution">
    <text evidence="2">The sequence shown here is derived from an EMBL/GenBank/DDBJ whole genome shotgun (WGS) entry which is preliminary data.</text>
</comment>
<keyword evidence="1" id="KW-0472">Membrane</keyword>
<name>A0A6A4X6Y4_AMPAM</name>
<protein>
    <submittedName>
        <fullName evidence="2">Uncharacterized protein</fullName>
    </submittedName>
</protein>
<dbReference type="Proteomes" id="UP000440578">
    <property type="component" value="Unassembled WGS sequence"/>
</dbReference>
<evidence type="ECO:0000313" key="2">
    <source>
        <dbReference type="EMBL" id="KAF0310161.1"/>
    </source>
</evidence>
<keyword evidence="3" id="KW-1185">Reference proteome</keyword>
<proteinExistence type="predicted"/>
<keyword evidence="1" id="KW-1133">Transmembrane helix</keyword>
<dbReference type="EMBL" id="VIIS01000340">
    <property type="protein sequence ID" value="KAF0310161.1"/>
    <property type="molecule type" value="Genomic_DNA"/>
</dbReference>
<dbReference type="AlphaFoldDB" id="A0A6A4X6Y4"/>
<feature type="transmembrane region" description="Helical" evidence="1">
    <location>
        <begin position="37"/>
        <end position="62"/>
    </location>
</feature>